<evidence type="ECO:0000259" key="2">
    <source>
        <dbReference type="SMART" id="SM01204"/>
    </source>
</evidence>
<dbReference type="Proteomes" id="UP001519307">
    <property type="component" value="Unassembled WGS sequence"/>
</dbReference>
<accession>A0ABS4KPS8</accession>
<dbReference type="PANTHER" id="PTHR40252:SF2">
    <property type="entry name" value="BLR0328 PROTEIN"/>
    <property type="match status" value="1"/>
</dbReference>
<keyword evidence="4" id="KW-1185">Reference proteome</keyword>
<dbReference type="SMART" id="SM01204">
    <property type="entry name" value="FIST_C"/>
    <property type="match status" value="1"/>
</dbReference>
<evidence type="ECO:0000313" key="3">
    <source>
        <dbReference type="EMBL" id="MBP2032041.1"/>
    </source>
</evidence>
<reference evidence="3 4" key="1">
    <citation type="submission" date="2021-03" db="EMBL/GenBank/DDBJ databases">
        <title>Genomic Encyclopedia of Type Strains, Phase IV (KMG-IV): sequencing the most valuable type-strain genomes for metagenomic binning, comparative biology and taxonomic classification.</title>
        <authorList>
            <person name="Goeker M."/>
        </authorList>
    </citation>
    <scope>NUCLEOTIDE SEQUENCE [LARGE SCALE GENOMIC DNA]</scope>
    <source>
        <strain evidence="3 4">DSM 28783</strain>
    </source>
</reference>
<dbReference type="Pfam" id="PF08495">
    <property type="entry name" value="FIST"/>
    <property type="match status" value="1"/>
</dbReference>
<dbReference type="InterPro" id="IPR019494">
    <property type="entry name" value="FIST_C"/>
</dbReference>
<feature type="domain" description="FIST" evidence="1">
    <location>
        <begin position="26"/>
        <end position="219"/>
    </location>
</feature>
<dbReference type="PANTHER" id="PTHR40252">
    <property type="entry name" value="BLR0328 PROTEIN"/>
    <property type="match status" value="1"/>
</dbReference>
<evidence type="ECO:0000259" key="1">
    <source>
        <dbReference type="SMART" id="SM00897"/>
    </source>
</evidence>
<evidence type="ECO:0008006" key="5">
    <source>
        <dbReference type="Google" id="ProtNLM"/>
    </source>
</evidence>
<evidence type="ECO:0000313" key="4">
    <source>
        <dbReference type="Proteomes" id="UP001519307"/>
    </source>
</evidence>
<dbReference type="SMART" id="SM00897">
    <property type="entry name" value="FIST"/>
    <property type="match status" value="1"/>
</dbReference>
<dbReference type="InterPro" id="IPR013702">
    <property type="entry name" value="FIST_domain_N"/>
</dbReference>
<dbReference type="Pfam" id="PF10442">
    <property type="entry name" value="FIST_C"/>
    <property type="match status" value="1"/>
</dbReference>
<dbReference type="EMBL" id="JAGGLM010000002">
    <property type="protein sequence ID" value="MBP2032041.1"/>
    <property type="molecule type" value="Genomic_DNA"/>
</dbReference>
<sequence>MSVFCGFSRSDIPETAIHETTKNIREAELIIYFSKVGYFKEITKLLSSKFKNSVVIGCSSSGEISKGGIDYGLSIIAFSNHVEVKTLVIENVKEAPIIYLKELREMSKNFNKTNTVALEMTDGLSNAEEKVLSVLSAVFEKQNIPVVGASAADDLTFTKTYVACNGEVYTNASLVALIHNKNGKINIYKENIYKPTKSGFVVTKSDFKERKVFELDNKPIAKVYAQALNVPESDISDYFMSNPIGRVIGDDISISSFRRVEKDNSISFYCRVYINSYVNILEPEDPMVVLSNTISKVKNEMPSISGTIVINCIFRTLLFKNKKLNSSFVSKLSNLGQFVGLTSYGEQFNNRHFNQTMLLICFE</sequence>
<name>A0ABS4KPS8_9CLOT</name>
<dbReference type="RefSeq" id="WP_209700967.1">
    <property type="nucleotide sequence ID" value="NZ_JAGGLM010000002.1"/>
</dbReference>
<gene>
    <name evidence="3" type="ORF">J2Z42_000706</name>
</gene>
<organism evidence="3 4">
    <name type="scientific">Clostridium algifaecis</name>
    <dbReference type="NCBI Taxonomy" id="1472040"/>
    <lineage>
        <taxon>Bacteria</taxon>
        <taxon>Bacillati</taxon>
        <taxon>Bacillota</taxon>
        <taxon>Clostridia</taxon>
        <taxon>Eubacteriales</taxon>
        <taxon>Clostridiaceae</taxon>
        <taxon>Clostridium</taxon>
    </lineage>
</organism>
<comment type="caution">
    <text evidence="3">The sequence shown here is derived from an EMBL/GenBank/DDBJ whole genome shotgun (WGS) entry which is preliminary data.</text>
</comment>
<protein>
    <recommendedName>
        <fullName evidence="5">FIST domain-containing protein</fullName>
    </recommendedName>
</protein>
<feature type="domain" description="FIST C-domain" evidence="2">
    <location>
        <begin position="220"/>
        <end position="350"/>
    </location>
</feature>
<proteinExistence type="predicted"/>